<dbReference type="SUPFAM" id="SSF55785">
    <property type="entry name" value="PYP-like sensor domain (PAS domain)"/>
    <property type="match status" value="4"/>
</dbReference>
<feature type="region of interest" description="Disordered" evidence="6">
    <location>
        <begin position="1"/>
        <end position="22"/>
    </location>
</feature>
<dbReference type="InterPro" id="IPR036097">
    <property type="entry name" value="HisK_dim/P_sf"/>
</dbReference>
<keyword evidence="3" id="KW-0597">Phosphoprotein</keyword>
<dbReference type="SMART" id="SM00387">
    <property type="entry name" value="HATPase_c"/>
    <property type="match status" value="1"/>
</dbReference>
<accession>A0A6N6N8B8</accession>
<dbReference type="InterPro" id="IPR004358">
    <property type="entry name" value="Sig_transdc_His_kin-like_C"/>
</dbReference>
<dbReference type="SMART" id="SM00065">
    <property type="entry name" value="GAF"/>
    <property type="match status" value="1"/>
</dbReference>
<dbReference type="PROSITE" id="PS50113">
    <property type="entry name" value="PAC"/>
    <property type="match status" value="2"/>
</dbReference>
<dbReference type="Gene3D" id="3.30.450.40">
    <property type="match status" value="1"/>
</dbReference>
<dbReference type="PANTHER" id="PTHR43047">
    <property type="entry name" value="TWO-COMPONENT HISTIDINE PROTEIN KINASE"/>
    <property type="match status" value="1"/>
</dbReference>
<evidence type="ECO:0000313" key="10">
    <source>
        <dbReference type="EMBL" id="KAB1443237.1"/>
    </source>
</evidence>
<dbReference type="SUPFAM" id="SSF55874">
    <property type="entry name" value="ATPase domain of HSP90 chaperone/DNA topoisomerase II/histidine kinase"/>
    <property type="match status" value="1"/>
</dbReference>
<feature type="domain" description="PAS" evidence="8">
    <location>
        <begin position="388"/>
        <end position="458"/>
    </location>
</feature>
<dbReference type="InterPro" id="IPR036890">
    <property type="entry name" value="HATPase_C_sf"/>
</dbReference>
<dbReference type="InterPro" id="IPR013655">
    <property type="entry name" value="PAS_fold_3"/>
</dbReference>
<dbReference type="Gene3D" id="1.10.287.130">
    <property type="match status" value="1"/>
</dbReference>
<dbReference type="InterPro" id="IPR003661">
    <property type="entry name" value="HisK_dim/P_dom"/>
</dbReference>
<feature type="domain" description="PAS" evidence="8">
    <location>
        <begin position="147"/>
        <end position="219"/>
    </location>
</feature>
<evidence type="ECO:0000256" key="1">
    <source>
        <dbReference type="ARBA" id="ARBA00000085"/>
    </source>
</evidence>
<name>A0A6N6N8B8_9BACT</name>
<reference evidence="10 11" key="1">
    <citation type="journal article" date="2017" name="Int. J. Syst. Evol. Microbiol.">
        <title>Desulfovibrio senegalensis sp. nov., a mesophilic sulfate reducer isolated from marine sediment.</title>
        <authorList>
            <person name="Thioye A."/>
            <person name="Gam Z.B.A."/>
            <person name="Mbengue M."/>
            <person name="Cayol J.L."/>
            <person name="Joseph-Bartoli M."/>
            <person name="Toure-Kane C."/>
            <person name="Labat M."/>
        </authorList>
    </citation>
    <scope>NUCLEOTIDE SEQUENCE [LARGE SCALE GENOMIC DNA]</scope>
    <source>
        <strain evidence="10 11">DSM 101509</strain>
    </source>
</reference>
<evidence type="ECO:0000259" key="9">
    <source>
        <dbReference type="PROSITE" id="PS50113"/>
    </source>
</evidence>
<evidence type="ECO:0000256" key="5">
    <source>
        <dbReference type="ARBA" id="ARBA00022777"/>
    </source>
</evidence>
<gene>
    <name evidence="10" type="ORF">F8A88_02935</name>
</gene>
<evidence type="ECO:0000259" key="7">
    <source>
        <dbReference type="PROSITE" id="PS50109"/>
    </source>
</evidence>
<dbReference type="InterPro" id="IPR029016">
    <property type="entry name" value="GAF-like_dom_sf"/>
</dbReference>
<dbReference type="InterPro" id="IPR003594">
    <property type="entry name" value="HATPase_dom"/>
</dbReference>
<sequence length="958" mass="109113">MKSSPRPKTHAKDPGKAMSNPAEYSPDLEWSVFENSPLPVYETNIQGMIWRYNKAFAELFGYSTDEMRKLADITQLVSKHDLPNITKCLEKTSRNAPVKTTIIQGLRKDGSHFFYRPFPQLLENDRIRVILLDVTEMREAQEALKKSEERYAFVVQGVNDGIWDVDLRTGERFYSPRYKSMLGYGEDDFPESPEAWQDMIHPDDKSAVIEEVRKCKQGEVDQFQVEYRIRHKDNSWRWILARGGNFKDKNGRPYRISGTHTDISKRKKTEDALRESEEMHSALSRAAFEGIAISENGCILAANHAASALFGYEHGEYIGQHTHDLVIPEHREIVRQNIKNDYEKPYEVVGVRKDGSTFNVQLQGKVFQFKGRKTRVTGIRDISRRIEAESRYQSLFENAIEGIFQASSDGKFLAVNQSLANILGYGSTEELMDTVQDVGSQLYAVPEEYARLRNELQQHGQVTKHEIQLVRKDGTVIWASESSRLMRIGEDTRYEGFVEDITERKANERTSRVLYDISNAVSRTRDLDELFTTIHGILNKEIDATNFYIALLNEDRTQMTFPYFSDEYDVHFETVEIKSLSSPSLTLQVIQSGKPLFITRQKIERKESEKTLQSIGTPAAVWLGVPLSIKGKPIGAMAVQHYSNTEHYTDADIKLMTAISEQVALAIERKATESELFVLNEQLESIVLKRTRQLRDKARELETANKRLQELDKLKSAIISSISHELRTPLTSIRGFAKLIRKEFQRQFAQDNDGSTERQSSAERIVQNLEIVESEGERLTRLVNGSLDLSKIESGHMQWNDQSTRPEKLVQLAHNAVSGQFASTTDLRLDMDIHDGLPSIHVDPDRIQQVLINLLHNAAKFTRKGTVTVGARLAGKSVRFFVTDTGVGIPETEQTQIFERFHKREHGDTLADIREGAGLGLAICREIVSHYNGRIWVESQLEQGSSFIFEIPGEAETA</sequence>
<keyword evidence="11" id="KW-1185">Reference proteome</keyword>
<dbReference type="InterPro" id="IPR003018">
    <property type="entry name" value="GAF"/>
</dbReference>
<dbReference type="NCBIfam" id="TIGR00229">
    <property type="entry name" value="sensory_box"/>
    <property type="match status" value="4"/>
</dbReference>
<dbReference type="Gene3D" id="3.30.565.10">
    <property type="entry name" value="Histidine kinase-like ATPase, C-terminal domain"/>
    <property type="match status" value="1"/>
</dbReference>
<dbReference type="InterPro" id="IPR005467">
    <property type="entry name" value="His_kinase_dom"/>
</dbReference>
<dbReference type="CDD" id="cd00130">
    <property type="entry name" value="PAS"/>
    <property type="match status" value="4"/>
</dbReference>
<dbReference type="SMART" id="SM00091">
    <property type="entry name" value="PAS"/>
    <property type="match status" value="4"/>
</dbReference>
<dbReference type="SMART" id="SM00086">
    <property type="entry name" value="PAC"/>
    <property type="match status" value="3"/>
</dbReference>
<dbReference type="SUPFAM" id="SSF55781">
    <property type="entry name" value="GAF domain-like"/>
    <property type="match status" value="1"/>
</dbReference>
<dbReference type="InterPro" id="IPR001610">
    <property type="entry name" value="PAC"/>
</dbReference>
<dbReference type="Pfam" id="PF13185">
    <property type="entry name" value="GAF_2"/>
    <property type="match status" value="1"/>
</dbReference>
<feature type="domain" description="PAC" evidence="9">
    <location>
        <begin position="463"/>
        <end position="513"/>
    </location>
</feature>
<dbReference type="GO" id="GO:0000155">
    <property type="term" value="F:phosphorelay sensor kinase activity"/>
    <property type="evidence" value="ECO:0007669"/>
    <property type="project" value="InterPro"/>
</dbReference>
<evidence type="ECO:0000256" key="6">
    <source>
        <dbReference type="SAM" id="MobiDB-lite"/>
    </source>
</evidence>
<dbReference type="InterPro" id="IPR000700">
    <property type="entry name" value="PAS-assoc_C"/>
</dbReference>
<dbReference type="EC" id="2.7.13.3" evidence="2"/>
<dbReference type="PROSITE" id="PS50109">
    <property type="entry name" value="HIS_KIN"/>
    <property type="match status" value="1"/>
</dbReference>
<keyword evidence="5" id="KW-0418">Kinase</keyword>
<dbReference type="Pfam" id="PF00512">
    <property type="entry name" value="HisKA"/>
    <property type="match status" value="1"/>
</dbReference>
<evidence type="ECO:0000256" key="4">
    <source>
        <dbReference type="ARBA" id="ARBA00022679"/>
    </source>
</evidence>
<dbReference type="EMBL" id="WAIE01000001">
    <property type="protein sequence ID" value="KAB1443237.1"/>
    <property type="molecule type" value="Genomic_DNA"/>
</dbReference>
<keyword evidence="4" id="KW-0808">Transferase</keyword>
<dbReference type="Proteomes" id="UP000438699">
    <property type="component" value="Unassembled WGS sequence"/>
</dbReference>
<dbReference type="AlphaFoldDB" id="A0A6N6N8B8"/>
<dbReference type="InterPro" id="IPR000014">
    <property type="entry name" value="PAS"/>
</dbReference>
<feature type="domain" description="PAS" evidence="8">
    <location>
        <begin position="32"/>
        <end position="96"/>
    </location>
</feature>
<protein>
    <recommendedName>
        <fullName evidence="2">histidine kinase</fullName>
        <ecNumber evidence="2">2.7.13.3</ecNumber>
    </recommendedName>
</protein>
<dbReference type="SMART" id="SM00388">
    <property type="entry name" value="HisKA"/>
    <property type="match status" value="1"/>
</dbReference>
<feature type="domain" description="PAS" evidence="8">
    <location>
        <begin position="275"/>
        <end position="345"/>
    </location>
</feature>
<comment type="catalytic activity">
    <reaction evidence="1">
        <text>ATP + protein L-histidine = ADP + protein N-phospho-L-histidine.</text>
        <dbReference type="EC" id="2.7.13.3"/>
    </reaction>
</comment>
<dbReference type="Pfam" id="PF13426">
    <property type="entry name" value="PAS_9"/>
    <property type="match status" value="3"/>
</dbReference>
<evidence type="ECO:0000259" key="8">
    <source>
        <dbReference type="PROSITE" id="PS50112"/>
    </source>
</evidence>
<dbReference type="Gene3D" id="3.30.450.20">
    <property type="entry name" value="PAS domain"/>
    <property type="match status" value="4"/>
</dbReference>
<evidence type="ECO:0000256" key="2">
    <source>
        <dbReference type="ARBA" id="ARBA00012438"/>
    </source>
</evidence>
<proteinExistence type="predicted"/>
<dbReference type="PANTHER" id="PTHR43047:SF72">
    <property type="entry name" value="OSMOSENSING HISTIDINE PROTEIN KINASE SLN1"/>
    <property type="match status" value="1"/>
</dbReference>
<dbReference type="FunFam" id="3.30.565.10:FF:000006">
    <property type="entry name" value="Sensor histidine kinase WalK"/>
    <property type="match status" value="1"/>
</dbReference>
<dbReference type="Pfam" id="PF08447">
    <property type="entry name" value="PAS_3"/>
    <property type="match status" value="1"/>
</dbReference>
<dbReference type="Pfam" id="PF02518">
    <property type="entry name" value="HATPase_c"/>
    <property type="match status" value="1"/>
</dbReference>
<dbReference type="PRINTS" id="PR00344">
    <property type="entry name" value="BCTRLSENSOR"/>
</dbReference>
<evidence type="ECO:0000256" key="3">
    <source>
        <dbReference type="ARBA" id="ARBA00022553"/>
    </source>
</evidence>
<feature type="domain" description="Histidine kinase" evidence="7">
    <location>
        <begin position="721"/>
        <end position="955"/>
    </location>
</feature>
<dbReference type="InterPro" id="IPR035965">
    <property type="entry name" value="PAS-like_dom_sf"/>
</dbReference>
<comment type="caution">
    <text evidence="10">The sequence shown here is derived from an EMBL/GenBank/DDBJ whole genome shotgun (WGS) entry which is preliminary data.</text>
</comment>
<feature type="domain" description="PAC" evidence="9">
    <location>
        <begin position="223"/>
        <end position="275"/>
    </location>
</feature>
<dbReference type="PROSITE" id="PS50112">
    <property type="entry name" value="PAS"/>
    <property type="match status" value="4"/>
</dbReference>
<organism evidence="10 11">
    <name type="scientific">Pseudodesulfovibrio senegalensis</name>
    <dbReference type="NCBI Taxonomy" id="1721087"/>
    <lineage>
        <taxon>Bacteria</taxon>
        <taxon>Pseudomonadati</taxon>
        <taxon>Thermodesulfobacteriota</taxon>
        <taxon>Desulfovibrionia</taxon>
        <taxon>Desulfovibrionales</taxon>
        <taxon>Desulfovibrionaceae</taxon>
    </lineage>
</organism>
<dbReference type="GO" id="GO:0009927">
    <property type="term" value="F:histidine phosphotransfer kinase activity"/>
    <property type="evidence" value="ECO:0007669"/>
    <property type="project" value="TreeGrafter"/>
</dbReference>
<dbReference type="SUPFAM" id="SSF47384">
    <property type="entry name" value="Homodimeric domain of signal transducing histidine kinase"/>
    <property type="match status" value="1"/>
</dbReference>
<evidence type="ECO:0000313" key="11">
    <source>
        <dbReference type="Proteomes" id="UP000438699"/>
    </source>
</evidence>
<dbReference type="GO" id="GO:0005886">
    <property type="term" value="C:plasma membrane"/>
    <property type="evidence" value="ECO:0007669"/>
    <property type="project" value="TreeGrafter"/>
</dbReference>
<dbReference type="CDD" id="cd00082">
    <property type="entry name" value="HisKA"/>
    <property type="match status" value="1"/>
</dbReference>